<dbReference type="InterPro" id="IPR006140">
    <property type="entry name" value="D-isomer_DH_NAD-bd"/>
</dbReference>
<organism evidence="7 8">
    <name type="scientific">Sphaerisporangium rufum</name>
    <dbReference type="NCBI Taxonomy" id="1381558"/>
    <lineage>
        <taxon>Bacteria</taxon>
        <taxon>Bacillati</taxon>
        <taxon>Actinomycetota</taxon>
        <taxon>Actinomycetes</taxon>
        <taxon>Streptosporangiales</taxon>
        <taxon>Streptosporangiaceae</taxon>
        <taxon>Sphaerisporangium</taxon>
    </lineage>
</organism>
<accession>A0A919RBS4</accession>
<proteinExistence type="inferred from homology"/>
<evidence type="ECO:0000256" key="3">
    <source>
        <dbReference type="ARBA" id="ARBA00023027"/>
    </source>
</evidence>
<feature type="domain" description="D-isomer specific 2-hydroxyacid dehydrogenase NAD-binding" evidence="6">
    <location>
        <begin position="111"/>
        <end position="278"/>
    </location>
</feature>
<dbReference type="FunFam" id="3.40.50.720:FF:000203">
    <property type="entry name" value="D-3-phosphoglycerate dehydrogenase (SerA)"/>
    <property type="match status" value="1"/>
</dbReference>
<sequence length="310" mass="32320">MTTIAVTPRGFRQTAGRHQALLAEHGLSPRFPTVDRPLTGDELAELVTGCSAAIVGLDEVGPAALATDTLRAVVRFGSGVDNVDLDAARRHGVLVARTPGANAVSVAELTIALIFAVARRVTSLDRSVRKGLWRRVPGFELTGRRLGIVGLGVVGREVADRAAALGLEVVAFDPVASEARVPLVAFDELLTTSDVISIHCPLTDSTAGLFGEAALRAMRPGSVLVNTARGGIVDEAALAAVLREGHLSGAALDCFAREPLTDSELIGLDNIILTPHCAGTTQEAVERAGVTAVQEVLRALAGEPLHHRVA</sequence>
<dbReference type="Proteomes" id="UP000655287">
    <property type="component" value="Unassembled WGS sequence"/>
</dbReference>
<dbReference type="InterPro" id="IPR029753">
    <property type="entry name" value="D-isomer_DH_CS"/>
</dbReference>
<keyword evidence="2 4" id="KW-0560">Oxidoreductase</keyword>
<comment type="similarity">
    <text evidence="1 4">Belongs to the D-isomer specific 2-hydroxyacid dehydrogenase family.</text>
</comment>
<dbReference type="Pfam" id="PF00389">
    <property type="entry name" value="2-Hacid_dh"/>
    <property type="match status" value="1"/>
</dbReference>
<gene>
    <name evidence="7" type="ORF">Sru01_68020</name>
</gene>
<dbReference type="SUPFAM" id="SSF52283">
    <property type="entry name" value="Formate/glycerate dehydrogenase catalytic domain-like"/>
    <property type="match status" value="1"/>
</dbReference>
<evidence type="ECO:0000313" key="8">
    <source>
        <dbReference type="Proteomes" id="UP000655287"/>
    </source>
</evidence>
<dbReference type="PROSITE" id="PS00670">
    <property type="entry name" value="D_2_HYDROXYACID_DH_2"/>
    <property type="match status" value="1"/>
</dbReference>
<evidence type="ECO:0000256" key="2">
    <source>
        <dbReference type="ARBA" id="ARBA00023002"/>
    </source>
</evidence>
<dbReference type="PROSITE" id="PS00671">
    <property type="entry name" value="D_2_HYDROXYACID_DH_3"/>
    <property type="match status" value="1"/>
</dbReference>
<evidence type="ECO:0000256" key="4">
    <source>
        <dbReference type="RuleBase" id="RU003719"/>
    </source>
</evidence>
<feature type="domain" description="D-isomer specific 2-hydroxyacid dehydrogenase catalytic" evidence="5">
    <location>
        <begin position="33"/>
        <end position="309"/>
    </location>
</feature>
<evidence type="ECO:0000256" key="1">
    <source>
        <dbReference type="ARBA" id="ARBA00005854"/>
    </source>
</evidence>
<keyword evidence="8" id="KW-1185">Reference proteome</keyword>
<evidence type="ECO:0000313" key="7">
    <source>
        <dbReference type="EMBL" id="GII81820.1"/>
    </source>
</evidence>
<reference evidence="7" key="1">
    <citation type="submission" date="2021-01" db="EMBL/GenBank/DDBJ databases">
        <title>Whole genome shotgun sequence of Sphaerisporangium rufum NBRC 109079.</title>
        <authorList>
            <person name="Komaki H."/>
            <person name="Tamura T."/>
        </authorList>
    </citation>
    <scope>NUCLEOTIDE SEQUENCE</scope>
    <source>
        <strain evidence="7">NBRC 109079</strain>
    </source>
</reference>
<protein>
    <submittedName>
        <fullName evidence="7">2-hydroxyacid dehydrogenase</fullName>
    </submittedName>
</protein>
<dbReference type="Pfam" id="PF02826">
    <property type="entry name" value="2-Hacid_dh_C"/>
    <property type="match status" value="1"/>
</dbReference>
<dbReference type="Gene3D" id="3.40.50.720">
    <property type="entry name" value="NAD(P)-binding Rossmann-like Domain"/>
    <property type="match status" value="2"/>
</dbReference>
<dbReference type="GO" id="GO:0051287">
    <property type="term" value="F:NAD binding"/>
    <property type="evidence" value="ECO:0007669"/>
    <property type="project" value="InterPro"/>
</dbReference>
<dbReference type="InterPro" id="IPR006139">
    <property type="entry name" value="D-isomer_2_OHA_DH_cat_dom"/>
</dbReference>
<evidence type="ECO:0000259" key="6">
    <source>
        <dbReference type="Pfam" id="PF02826"/>
    </source>
</evidence>
<dbReference type="RefSeq" id="WP_203994657.1">
    <property type="nucleotide sequence ID" value="NZ_BOOU01000113.1"/>
</dbReference>
<dbReference type="InterPro" id="IPR036291">
    <property type="entry name" value="NAD(P)-bd_dom_sf"/>
</dbReference>
<dbReference type="InterPro" id="IPR050223">
    <property type="entry name" value="D-isomer_2-hydroxyacid_DH"/>
</dbReference>
<dbReference type="GO" id="GO:0016616">
    <property type="term" value="F:oxidoreductase activity, acting on the CH-OH group of donors, NAD or NADP as acceptor"/>
    <property type="evidence" value="ECO:0007669"/>
    <property type="project" value="InterPro"/>
</dbReference>
<evidence type="ECO:0000259" key="5">
    <source>
        <dbReference type="Pfam" id="PF00389"/>
    </source>
</evidence>
<dbReference type="AlphaFoldDB" id="A0A919RBS4"/>
<comment type="caution">
    <text evidence="7">The sequence shown here is derived from an EMBL/GenBank/DDBJ whole genome shotgun (WGS) entry which is preliminary data.</text>
</comment>
<name>A0A919RBS4_9ACTN</name>
<dbReference type="SUPFAM" id="SSF51735">
    <property type="entry name" value="NAD(P)-binding Rossmann-fold domains"/>
    <property type="match status" value="1"/>
</dbReference>
<dbReference type="EMBL" id="BOOU01000113">
    <property type="protein sequence ID" value="GII81820.1"/>
    <property type="molecule type" value="Genomic_DNA"/>
</dbReference>
<dbReference type="CDD" id="cd12172">
    <property type="entry name" value="PGDH_like_2"/>
    <property type="match status" value="1"/>
</dbReference>
<keyword evidence="3" id="KW-0520">NAD</keyword>
<dbReference type="PANTHER" id="PTHR10996">
    <property type="entry name" value="2-HYDROXYACID DEHYDROGENASE-RELATED"/>
    <property type="match status" value="1"/>
</dbReference>